<feature type="domain" description="Guanylate cyclase" evidence="1">
    <location>
        <begin position="310"/>
        <end position="430"/>
    </location>
</feature>
<proteinExistence type="predicted"/>
<name>A0ABR6C9T6_9HYPH</name>
<comment type="caution">
    <text evidence="2">The sequence shown here is derived from an EMBL/GenBank/DDBJ whole genome shotgun (WGS) entry which is preliminary data.</text>
</comment>
<dbReference type="EMBL" id="JACJHZ010000015">
    <property type="protein sequence ID" value="MBA9021237.1"/>
    <property type="molecule type" value="Genomic_DNA"/>
</dbReference>
<dbReference type="SUPFAM" id="SSF55073">
    <property type="entry name" value="Nucleotide cyclase"/>
    <property type="match status" value="2"/>
</dbReference>
<protein>
    <submittedName>
        <fullName evidence="2">Class 3 adenylate cyclase</fullName>
    </submittedName>
</protein>
<dbReference type="Gene3D" id="3.30.70.1230">
    <property type="entry name" value="Nucleotide cyclase"/>
    <property type="match status" value="2"/>
</dbReference>
<gene>
    <name evidence="2" type="ORF">HNQ97_003243</name>
</gene>
<dbReference type="InterPro" id="IPR029787">
    <property type="entry name" value="Nucleotide_cyclase"/>
</dbReference>
<evidence type="ECO:0000259" key="1">
    <source>
        <dbReference type="PROSITE" id="PS50125"/>
    </source>
</evidence>
<dbReference type="PROSITE" id="PS50125">
    <property type="entry name" value="GUANYLATE_CYCLASE_2"/>
    <property type="match status" value="2"/>
</dbReference>
<evidence type="ECO:0000313" key="2">
    <source>
        <dbReference type="EMBL" id="MBA9021237.1"/>
    </source>
</evidence>
<sequence length="537" mass="58837">MSWSATRSETRIRQFLQTVPKNIVQVQSFDDRYSQLKARALASRDSRDPKPLVQIPPSHAIVVDGVHVYVQLTGYHSVLQDAQRQTEARHRRALEFLHTHYSACDLIIREYEAQRVDFHGSRLHAVIVTPPGPANERRRVERALEFAQAIARMVEATGEAVLNGEFKTETRIGIDTGRSIAVNSGRGAEPEPLFLGSPANYAAKLADGPESGIYLSDRARQALGMSAAGSLFDQRRQIYNQRHGVVSAASTLGSSYITDARIKSLSADVGRDLEVLFREANFIFHRHTPPLRTIEYERLSPANSIHMQLVSIFADIDGFTKYVDYCLGTNQIPELVSNLHAIRLELAAVLKHDFDGRKVRFIGDCLHGLLAEGTAYETDERETVRRSVICAAAMRSSFDLCRDILPGIANLGIAIGIELGPTPITRLGIRGEFSVRCATSKAVSDSEELQANCEGDQTALGRRAFSAASLSVQRLFDATTGRARGLNYADASERLSLESSRAAALAAPAIIGTSAGWITRTEASESAIQNSGGNRHA</sequence>
<feature type="domain" description="Guanylate cyclase" evidence="1">
    <location>
        <begin position="66"/>
        <end position="206"/>
    </location>
</feature>
<evidence type="ECO:0000313" key="3">
    <source>
        <dbReference type="Proteomes" id="UP000587524"/>
    </source>
</evidence>
<organism evidence="2 3">
    <name type="scientific">Aminobacter ciceronei</name>
    <dbReference type="NCBI Taxonomy" id="150723"/>
    <lineage>
        <taxon>Bacteria</taxon>
        <taxon>Pseudomonadati</taxon>
        <taxon>Pseudomonadota</taxon>
        <taxon>Alphaproteobacteria</taxon>
        <taxon>Hyphomicrobiales</taxon>
        <taxon>Phyllobacteriaceae</taxon>
        <taxon>Aminobacter</taxon>
    </lineage>
</organism>
<dbReference type="Proteomes" id="UP000587524">
    <property type="component" value="Unassembled WGS sequence"/>
</dbReference>
<dbReference type="InterPro" id="IPR001054">
    <property type="entry name" value="A/G_cyclase"/>
</dbReference>
<reference evidence="2 3" key="1">
    <citation type="submission" date="2020-08" db="EMBL/GenBank/DDBJ databases">
        <title>Genomic Encyclopedia of Type Strains, Phase IV (KMG-IV): sequencing the most valuable type-strain genomes for metagenomic binning, comparative biology and taxonomic classification.</title>
        <authorList>
            <person name="Goeker M."/>
        </authorList>
    </citation>
    <scope>NUCLEOTIDE SEQUENCE [LARGE SCALE GENOMIC DNA]</scope>
    <source>
        <strain evidence="2 3">DSM 17455</strain>
    </source>
</reference>
<dbReference type="RefSeq" id="WP_182574525.1">
    <property type="nucleotide sequence ID" value="NZ_JACJHY010000015.1"/>
</dbReference>
<keyword evidence="3" id="KW-1185">Reference proteome</keyword>
<accession>A0ABR6C9T6</accession>